<reference evidence="2 3" key="1">
    <citation type="journal article" date="2020" name="BMC Genomics">
        <title>Intraspecific diversification of the crop wild relative Brassica cretica Lam. using demographic model selection.</title>
        <authorList>
            <person name="Kioukis A."/>
            <person name="Michalopoulou V.A."/>
            <person name="Briers L."/>
            <person name="Pirintsos S."/>
            <person name="Studholme D.J."/>
            <person name="Pavlidis P."/>
            <person name="Sarris P.F."/>
        </authorList>
    </citation>
    <scope>NUCLEOTIDE SEQUENCE [LARGE SCALE GENOMIC DNA]</scope>
    <source>
        <strain evidence="3">cv. PFS-1207/04</strain>
    </source>
</reference>
<evidence type="ECO:0000256" key="1">
    <source>
        <dbReference type="SAM" id="MobiDB-lite"/>
    </source>
</evidence>
<evidence type="ECO:0000313" key="2">
    <source>
        <dbReference type="EMBL" id="KAF3494857.1"/>
    </source>
</evidence>
<keyword evidence="3" id="KW-1185">Reference proteome</keyword>
<name>A0ABQ7AB16_BRACR</name>
<proteinExistence type="predicted"/>
<feature type="region of interest" description="Disordered" evidence="1">
    <location>
        <begin position="39"/>
        <end position="60"/>
    </location>
</feature>
<evidence type="ECO:0000313" key="3">
    <source>
        <dbReference type="Proteomes" id="UP000266723"/>
    </source>
</evidence>
<feature type="region of interest" description="Disordered" evidence="1">
    <location>
        <begin position="200"/>
        <end position="228"/>
    </location>
</feature>
<sequence>MEGEEILDWELVHGSGADSITSEMESSVIDDGMIVSDHFSADQRTTEQSTGSGDSSRRLRVGASESGGFGFRSVGCDLQVESQVCLEEHVEDASKCLSETEHLQVDNQAGVGVEEHIDSSAIERFITKLLALIKRSSFGLSQGLTNEETRASVAVLLNSKDETFELGGEVEVTEVDQYLNIKLENTRVVDQNKFLHMAAVPSPPSLPSGKTAGSCERGRLESRTEARL</sequence>
<dbReference type="EMBL" id="QGKV02002055">
    <property type="protein sequence ID" value="KAF3494857.1"/>
    <property type="molecule type" value="Genomic_DNA"/>
</dbReference>
<feature type="compositionally biased region" description="Basic and acidic residues" evidence="1">
    <location>
        <begin position="216"/>
        <end position="228"/>
    </location>
</feature>
<protein>
    <submittedName>
        <fullName evidence="2">Uncharacterized protein</fullName>
    </submittedName>
</protein>
<accession>A0ABQ7AB16</accession>
<organism evidence="2 3">
    <name type="scientific">Brassica cretica</name>
    <name type="common">Mustard</name>
    <dbReference type="NCBI Taxonomy" id="69181"/>
    <lineage>
        <taxon>Eukaryota</taxon>
        <taxon>Viridiplantae</taxon>
        <taxon>Streptophyta</taxon>
        <taxon>Embryophyta</taxon>
        <taxon>Tracheophyta</taxon>
        <taxon>Spermatophyta</taxon>
        <taxon>Magnoliopsida</taxon>
        <taxon>eudicotyledons</taxon>
        <taxon>Gunneridae</taxon>
        <taxon>Pentapetalae</taxon>
        <taxon>rosids</taxon>
        <taxon>malvids</taxon>
        <taxon>Brassicales</taxon>
        <taxon>Brassicaceae</taxon>
        <taxon>Brassiceae</taxon>
        <taxon>Brassica</taxon>
    </lineage>
</organism>
<gene>
    <name evidence="2" type="ORF">DY000_02053980</name>
</gene>
<dbReference type="Proteomes" id="UP000266723">
    <property type="component" value="Unassembled WGS sequence"/>
</dbReference>
<comment type="caution">
    <text evidence="2">The sequence shown here is derived from an EMBL/GenBank/DDBJ whole genome shotgun (WGS) entry which is preliminary data.</text>
</comment>